<protein>
    <submittedName>
        <fullName evidence="2">Jg6731 protein</fullName>
    </submittedName>
</protein>
<dbReference type="OrthoDB" id="69177at2759"/>
<evidence type="ECO:0000259" key="1">
    <source>
        <dbReference type="Pfam" id="PF25342"/>
    </source>
</evidence>
<dbReference type="InterPro" id="IPR057589">
    <property type="entry name" value="GT_PLOD"/>
</dbReference>
<dbReference type="EMBL" id="CAKXAJ010023013">
    <property type="protein sequence ID" value="CAH2227382.1"/>
    <property type="molecule type" value="Genomic_DNA"/>
</dbReference>
<evidence type="ECO:0000313" key="3">
    <source>
        <dbReference type="Proteomes" id="UP000838756"/>
    </source>
</evidence>
<organism evidence="2 3">
    <name type="scientific">Pararge aegeria aegeria</name>
    <dbReference type="NCBI Taxonomy" id="348720"/>
    <lineage>
        <taxon>Eukaryota</taxon>
        <taxon>Metazoa</taxon>
        <taxon>Ecdysozoa</taxon>
        <taxon>Arthropoda</taxon>
        <taxon>Hexapoda</taxon>
        <taxon>Insecta</taxon>
        <taxon>Pterygota</taxon>
        <taxon>Neoptera</taxon>
        <taxon>Endopterygota</taxon>
        <taxon>Lepidoptera</taxon>
        <taxon>Glossata</taxon>
        <taxon>Ditrysia</taxon>
        <taxon>Papilionoidea</taxon>
        <taxon>Nymphalidae</taxon>
        <taxon>Satyrinae</taxon>
        <taxon>Satyrini</taxon>
        <taxon>Parargina</taxon>
        <taxon>Pararge</taxon>
    </lineage>
</organism>
<feature type="non-terminal residue" evidence="2">
    <location>
        <position position="1"/>
    </location>
</feature>
<proteinExistence type="predicted"/>
<feature type="domain" description="PLOD1-3-like GT" evidence="1">
    <location>
        <begin position="3"/>
        <end position="80"/>
    </location>
</feature>
<sequence length="134" mass="15015">PAVKVFTVATEDTHGLQRFLRSTKMHGIDVEILGMGQKWDGGNMKNPGGGQKVKLLKQKILSMQKLPDREQIIIFTDSERIEYSRKPAHTLVIKVYAYMLDYGVALENPSLIMVIGMTSQTPNVWSLSLLLAVE</sequence>
<gene>
    <name evidence="2" type="primary">jg6731</name>
    <name evidence="2" type="ORF">PAEG_LOCUS7899</name>
</gene>
<evidence type="ECO:0000313" key="2">
    <source>
        <dbReference type="EMBL" id="CAH2227382.1"/>
    </source>
</evidence>
<name>A0A8S4QYZ4_9NEOP</name>
<dbReference type="Pfam" id="PF25342">
    <property type="entry name" value="GT_PLOD"/>
    <property type="match status" value="1"/>
</dbReference>
<dbReference type="AlphaFoldDB" id="A0A8S4QYZ4"/>
<comment type="caution">
    <text evidence="2">The sequence shown here is derived from an EMBL/GenBank/DDBJ whole genome shotgun (WGS) entry which is preliminary data.</text>
</comment>
<accession>A0A8S4QYZ4</accession>
<keyword evidence="3" id="KW-1185">Reference proteome</keyword>
<dbReference type="Proteomes" id="UP000838756">
    <property type="component" value="Unassembled WGS sequence"/>
</dbReference>
<reference evidence="2" key="1">
    <citation type="submission" date="2022-03" db="EMBL/GenBank/DDBJ databases">
        <authorList>
            <person name="Lindestad O."/>
        </authorList>
    </citation>
    <scope>NUCLEOTIDE SEQUENCE</scope>
</reference>